<protein>
    <submittedName>
        <fullName evidence="1">Integrase</fullName>
    </submittedName>
</protein>
<comment type="caution">
    <text evidence="1">The sequence shown here is derived from an EMBL/GenBank/DDBJ whole genome shotgun (WGS) entry which is preliminary data.</text>
</comment>
<evidence type="ECO:0000313" key="1">
    <source>
        <dbReference type="EMBL" id="RNF87021.1"/>
    </source>
</evidence>
<dbReference type="AlphaFoldDB" id="A0A3M8T024"/>
<dbReference type="EMBL" id="RIBZ01000823">
    <property type="protein sequence ID" value="RNF87021.1"/>
    <property type="molecule type" value="Genomic_DNA"/>
</dbReference>
<name>A0A3M8T024_9ACTN</name>
<gene>
    <name evidence="1" type="ORF">EEJ42_42455</name>
</gene>
<feature type="non-terminal residue" evidence="1">
    <location>
        <position position="24"/>
    </location>
</feature>
<evidence type="ECO:0000313" key="2">
    <source>
        <dbReference type="Proteomes" id="UP000275401"/>
    </source>
</evidence>
<accession>A0A3M8T024</accession>
<reference evidence="1 2" key="1">
    <citation type="submission" date="2018-11" db="EMBL/GenBank/DDBJ databases">
        <title>The Potential of Streptomyces as Biocontrol Agents against the Tomato grey mould, Botrytis cinerea (Gray mold) Frontiers in Microbiology.</title>
        <authorList>
            <person name="Li D."/>
        </authorList>
    </citation>
    <scope>NUCLEOTIDE SEQUENCE [LARGE SCALE GENOMIC DNA]</scope>
    <source>
        <strain evidence="1 2">NEAU-LD23</strain>
    </source>
</reference>
<sequence>MTPGTLLAWHRRFIAAKWDYSARR</sequence>
<proteinExistence type="predicted"/>
<dbReference type="Proteomes" id="UP000275401">
    <property type="component" value="Unassembled WGS sequence"/>
</dbReference>
<keyword evidence="2" id="KW-1185">Reference proteome</keyword>
<organism evidence="1 2">
    <name type="scientific">Streptomyces botrytidirepellens</name>
    <dbReference type="NCBI Taxonomy" id="2486417"/>
    <lineage>
        <taxon>Bacteria</taxon>
        <taxon>Bacillati</taxon>
        <taxon>Actinomycetota</taxon>
        <taxon>Actinomycetes</taxon>
        <taxon>Kitasatosporales</taxon>
        <taxon>Streptomycetaceae</taxon>
        <taxon>Streptomyces</taxon>
    </lineage>
</organism>